<accession>D6YWA3</accession>
<dbReference type="RefSeq" id="WP_013182128.1">
    <property type="nucleotide sequence ID" value="NC_014225.1"/>
</dbReference>
<dbReference type="Proteomes" id="UP000001505">
    <property type="component" value="Chromosome"/>
</dbReference>
<sequence length="841" mass="97757">MLQVPLIASSHDYLMTVSRKDLCPLDYQVKVNLLERVWKAFLKILRNFLRYFSLSREAMPFDLSKRQIGLIRKAREVRVGSSPLASRAVVPRNVAGPIEEIAETRIAEHDPTLEKLKEFLQKFSGIAVNDCAYQETISPRFPEWKEALTTLVKEIPDWNETLIKLKESLTPLMNGVKKADDPAITLIIQQLLKHYIQLDKKTVKTELLENLENQKLAGNIDEIEFERTVAYLDPVLSWLYHPNNWVVQSAQPVNLHNFISDSFRFLDTLSAKIRNGDLNVFFKNMISFIENDFENSLKQAFEHNTSLIARLFSNRLADLIEHLPYSETYADILRKIVEHMEGWISANEMKKEQERLVDDAIKANNAHATSVSEIDRQRTAQEFLDFVREDGGRDNYLHKEFLHKFSQHEACHDEIKKIIDSDSPEEAEKIKKKAYENMVELLFPIFLPDEKQALPHGLETKVNGISSVLGRLIFPEKIEMLKNEAMRVFEEILTASEVKDPENFRVYFYSLIHMIAVQYVQTKTKSVLASELQKLMTRLSTKEYLDYLAVEYIFPSLIRKTLEGFVRAHIERKSNEIAIAFYEMFNQDQKIDLLLESLYQSVCKNLIDFNMDEAEIGFSEFESIVKPILLEIHDFIENKRRESGDEMLSLNQVKNDLNEYLKWETVPVNHDYGKLIMHALFKIGSFGGWFSEKLIGWFQGTLSETTSQTMHPISNHYKLLVDSIVETASQNFLSVEFVKEYLFSEELSVEEKRRQKEKVERDLPKQIRRISALAHDTIYRSLEARSIPFIKYSTPKTENIETIIQNVFTRIFGDEKLNESLFLSSVEIIGKSFQSSVQRIE</sequence>
<proteinExistence type="predicted"/>
<reference evidence="1 2" key="1">
    <citation type="journal article" date="2010" name="PLoS ONE">
        <title>The Waddlia genome: a window into chlamydial biology.</title>
        <authorList>
            <person name="Bertelli C."/>
            <person name="Collyn F."/>
            <person name="Croxatto A."/>
            <person name="Ruckert C."/>
            <person name="Polkinghorne A."/>
            <person name="Kebbi-Beghdadi C."/>
            <person name="Goesmann A."/>
            <person name="Vaughan L."/>
            <person name="Greub G."/>
        </authorList>
    </citation>
    <scope>NUCLEOTIDE SEQUENCE [LARGE SCALE GENOMIC DNA]</scope>
    <source>
        <strain evidence="2">ATCC VR-1470 / WSU 86-1044</strain>
    </source>
</reference>
<dbReference type="AlphaFoldDB" id="D6YWA3"/>
<dbReference type="STRING" id="716544.wcw_1055"/>
<dbReference type="eggNOG" id="ENOG5034596">
    <property type="taxonomic scope" value="Bacteria"/>
</dbReference>
<evidence type="ECO:0000313" key="2">
    <source>
        <dbReference type="Proteomes" id="UP000001505"/>
    </source>
</evidence>
<dbReference type="EMBL" id="CP001928">
    <property type="protein sequence ID" value="ADI38414.1"/>
    <property type="molecule type" value="Genomic_DNA"/>
</dbReference>
<keyword evidence="2" id="KW-1185">Reference proteome</keyword>
<dbReference type="HOGENOM" id="CLU_331998_0_0_0"/>
<name>D6YWA3_WADCW</name>
<evidence type="ECO:0000313" key="1">
    <source>
        <dbReference type="EMBL" id="ADI38414.1"/>
    </source>
</evidence>
<organism evidence="1 2">
    <name type="scientific">Waddlia chondrophila (strain ATCC VR-1470 / WSU 86-1044)</name>
    <dbReference type="NCBI Taxonomy" id="716544"/>
    <lineage>
        <taxon>Bacteria</taxon>
        <taxon>Pseudomonadati</taxon>
        <taxon>Chlamydiota</taxon>
        <taxon>Chlamydiia</taxon>
        <taxon>Parachlamydiales</taxon>
        <taxon>Waddliaceae</taxon>
        <taxon>Waddlia</taxon>
    </lineage>
</organism>
<gene>
    <name evidence="1" type="ordered locus">wcw_1055</name>
</gene>
<dbReference type="KEGG" id="wch:wcw_1055"/>
<protein>
    <submittedName>
        <fullName evidence="1">Uncharacterized protein</fullName>
    </submittedName>
</protein>